<comment type="caution">
    <text evidence="2">The sequence shown here is derived from an EMBL/GenBank/DDBJ whole genome shotgun (WGS) entry which is preliminary data.</text>
</comment>
<keyword evidence="3" id="KW-1185">Reference proteome</keyword>
<evidence type="ECO:0000313" key="3">
    <source>
        <dbReference type="Proteomes" id="UP001597389"/>
    </source>
</evidence>
<gene>
    <name evidence="2" type="ORF">ACFSW8_14620</name>
</gene>
<accession>A0ABW4ZDQ3</accession>
<sequence>MAAKKSAKKKQAKQPDVAALYWDHLLTNDARPKSVYAFCKEVGMEEAQFYDQFSSFESIESRYWRSCVDDTIAVLDADDDYAHYDSQQKLLAFYFTFFAHIQRHRSRLVSFFPCMQTLMPPPLRGMRESFITWADALVLDAVNAGEFADRKKFNELYAKGLFEQLRFLIDYYRKDSSDNFQDTDALVEKSVRFFADSARSGVLDSALDLARFMLRKFQK</sequence>
<dbReference type="InterPro" id="IPR036271">
    <property type="entry name" value="Tet_transcr_reg_TetR-rel_C_sf"/>
</dbReference>
<dbReference type="Proteomes" id="UP001597389">
    <property type="component" value="Unassembled WGS sequence"/>
</dbReference>
<dbReference type="Pfam" id="PF17931">
    <property type="entry name" value="TetR_C_23"/>
    <property type="match status" value="1"/>
</dbReference>
<dbReference type="RefSeq" id="WP_377087093.1">
    <property type="nucleotide sequence ID" value="NZ_JBHSJL010000014.1"/>
</dbReference>
<dbReference type="EMBL" id="JBHUJB010000073">
    <property type="protein sequence ID" value="MFD2160136.1"/>
    <property type="molecule type" value="Genomic_DNA"/>
</dbReference>
<dbReference type="InterPro" id="IPR041673">
    <property type="entry name" value="TetR_C_23"/>
</dbReference>
<evidence type="ECO:0000259" key="1">
    <source>
        <dbReference type="Pfam" id="PF17931"/>
    </source>
</evidence>
<dbReference type="SUPFAM" id="SSF48498">
    <property type="entry name" value="Tetracyclin repressor-like, C-terminal domain"/>
    <property type="match status" value="1"/>
</dbReference>
<evidence type="ECO:0000313" key="2">
    <source>
        <dbReference type="EMBL" id="MFD2160136.1"/>
    </source>
</evidence>
<proteinExistence type="predicted"/>
<feature type="domain" description="Tetracyclin repressor-like C-terminal" evidence="1">
    <location>
        <begin position="89"/>
        <end position="213"/>
    </location>
</feature>
<name>A0ABW4ZDQ3_9BACT</name>
<reference evidence="3" key="1">
    <citation type="journal article" date="2019" name="Int. J. Syst. Evol. Microbiol.">
        <title>The Global Catalogue of Microorganisms (GCM) 10K type strain sequencing project: providing services to taxonomists for standard genome sequencing and annotation.</title>
        <authorList>
            <consortium name="The Broad Institute Genomics Platform"/>
            <consortium name="The Broad Institute Genome Sequencing Center for Infectious Disease"/>
            <person name="Wu L."/>
            <person name="Ma J."/>
        </authorList>
    </citation>
    <scope>NUCLEOTIDE SEQUENCE [LARGE SCALE GENOMIC DNA]</scope>
    <source>
        <strain evidence="3">CCUG 57942</strain>
    </source>
</reference>
<organism evidence="2 3">
    <name type="scientific">Rubritalea tangerina</name>
    <dbReference type="NCBI Taxonomy" id="430798"/>
    <lineage>
        <taxon>Bacteria</taxon>
        <taxon>Pseudomonadati</taxon>
        <taxon>Verrucomicrobiota</taxon>
        <taxon>Verrucomicrobiia</taxon>
        <taxon>Verrucomicrobiales</taxon>
        <taxon>Rubritaleaceae</taxon>
        <taxon>Rubritalea</taxon>
    </lineage>
</organism>
<protein>
    <recommendedName>
        <fullName evidence="1">Tetracyclin repressor-like C-terminal domain-containing protein</fullName>
    </recommendedName>
</protein>